<dbReference type="Gene3D" id="3.40.1260.10">
    <property type="entry name" value="DsrEFH-like"/>
    <property type="match status" value="1"/>
</dbReference>
<name>A0AA86MVB1_9BACT</name>
<proteinExistence type="predicted"/>
<organism evidence="1 2">
    <name type="scientific">Nitrospira tepida</name>
    <dbReference type="NCBI Taxonomy" id="2973512"/>
    <lineage>
        <taxon>Bacteria</taxon>
        <taxon>Pseudomonadati</taxon>
        <taxon>Nitrospirota</taxon>
        <taxon>Nitrospiria</taxon>
        <taxon>Nitrospirales</taxon>
        <taxon>Nitrospiraceae</taxon>
        <taxon>Nitrospira</taxon>
    </lineage>
</organism>
<dbReference type="PANTHER" id="PTHR34874:SF1">
    <property type="entry name" value="PROTEIN YCHN"/>
    <property type="match status" value="1"/>
</dbReference>
<dbReference type="RefSeq" id="WP_289266701.1">
    <property type="nucleotide sequence ID" value="NZ_OX365700.1"/>
</dbReference>
<evidence type="ECO:0000313" key="2">
    <source>
        <dbReference type="Proteomes" id="UP001179121"/>
    </source>
</evidence>
<keyword evidence="2" id="KW-1185">Reference proteome</keyword>
<dbReference type="AlphaFoldDB" id="A0AA86MVB1"/>
<reference evidence="1" key="1">
    <citation type="submission" date="2022-10" db="EMBL/GenBank/DDBJ databases">
        <authorList>
            <person name="Koch H."/>
        </authorList>
    </citation>
    <scope>NUCLEOTIDE SEQUENCE</scope>
    <source>
        <strain evidence="1">DNF</strain>
    </source>
</reference>
<dbReference type="InterPro" id="IPR003787">
    <property type="entry name" value="Sulphur_relay_DsrE/F-like"/>
</dbReference>
<gene>
    <name evidence="1" type="ORF">DNFV4_00083</name>
</gene>
<dbReference type="KEGG" id="nti:DNFV4_00083"/>
<dbReference type="Proteomes" id="UP001179121">
    <property type="component" value="Chromosome"/>
</dbReference>
<dbReference type="InterPro" id="IPR027396">
    <property type="entry name" value="DsrEFH-like"/>
</dbReference>
<dbReference type="EMBL" id="OX365700">
    <property type="protein sequence ID" value="CAI4029665.1"/>
    <property type="molecule type" value="Genomic_DNA"/>
</dbReference>
<dbReference type="GO" id="GO:0005829">
    <property type="term" value="C:cytosol"/>
    <property type="evidence" value="ECO:0007669"/>
    <property type="project" value="TreeGrafter"/>
</dbReference>
<evidence type="ECO:0000313" key="1">
    <source>
        <dbReference type="EMBL" id="CAI4029665.1"/>
    </source>
</evidence>
<dbReference type="PANTHER" id="PTHR34874">
    <property type="entry name" value="PROTEIN YCHN"/>
    <property type="match status" value="1"/>
</dbReference>
<accession>A0AA86MVB1</accession>
<sequence length="117" mass="12916">MKLLMILHDAPYGSEKVYNALRLAMKLQQEHAEGEIRVFLMADAVTAAMPAQITPQGYYNVERMLKAVMGKQGEVRACGTCVEARGLEQVALIEGIEVGTMSQLAQWVVDSDKVLTF</sequence>
<protein>
    <submittedName>
        <fullName evidence="1">Protein YchN</fullName>
    </submittedName>
</protein>
<dbReference type="Pfam" id="PF02635">
    <property type="entry name" value="DsrE"/>
    <property type="match status" value="1"/>
</dbReference>
<dbReference type="SUPFAM" id="SSF75169">
    <property type="entry name" value="DsrEFH-like"/>
    <property type="match status" value="1"/>
</dbReference>